<evidence type="ECO:0000313" key="2">
    <source>
        <dbReference type="EMBL" id="MBC5686628.1"/>
    </source>
</evidence>
<feature type="compositionally biased region" description="Polar residues" evidence="1">
    <location>
        <begin position="14"/>
        <end position="23"/>
    </location>
</feature>
<comment type="caution">
    <text evidence="2">The sequence shown here is derived from an EMBL/GenBank/DDBJ whole genome shotgun (WGS) entry which is preliminary data.</text>
</comment>
<sequence length="119" mass="13073">MSFSVDGLSSYYDTVSSNAQSSSRSDKATSALSGLSSDSSEEDLVNAVESFESYMLEQVIKQMKDSVTSDDDQDSTMSQYTDMYMDATIQQLAGEMVSEYGGSLTDQLVDQMKRNYGIE</sequence>
<accession>A0ABR7GHD7</accession>
<dbReference type="EMBL" id="JACOPG010000003">
    <property type="protein sequence ID" value="MBC5686628.1"/>
    <property type="molecule type" value="Genomic_DNA"/>
</dbReference>
<evidence type="ECO:0000313" key="3">
    <source>
        <dbReference type="Proteomes" id="UP000643810"/>
    </source>
</evidence>
<reference evidence="2 3" key="1">
    <citation type="submission" date="2020-08" db="EMBL/GenBank/DDBJ databases">
        <title>Genome public.</title>
        <authorList>
            <person name="Liu C."/>
            <person name="Sun Q."/>
        </authorList>
    </citation>
    <scope>NUCLEOTIDE SEQUENCE [LARGE SCALE GENOMIC DNA]</scope>
    <source>
        <strain evidence="2 3">NSJ-9</strain>
    </source>
</reference>
<feature type="region of interest" description="Disordered" evidence="1">
    <location>
        <begin position="14"/>
        <end position="43"/>
    </location>
</feature>
<keyword evidence="3" id="KW-1185">Reference proteome</keyword>
<evidence type="ECO:0008006" key="4">
    <source>
        <dbReference type="Google" id="ProtNLM"/>
    </source>
</evidence>
<organism evidence="2 3">
    <name type="scientific">Roseburia lenta</name>
    <dbReference type="NCBI Taxonomy" id="2763061"/>
    <lineage>
        <taxon>Bacteria</taxon>
        <taxon>Bacillati</taxon>
        <taxon>Bacillota</taxon>
        <taxon>Clostridia</taxon>
        <taxon>Lachnospirales</taxon>
        <taxon>Lachnospiraceae</taxon>
        <taxon>Roseburia</taxon>
    </lineage>
</organism>
<name>A0ABR7GHD7_9FIRM</name>
<protein>
    <recommendedName>
        <fullName evidence="4">Flagellar protein FlgJ N-terminal domain-containing protein</fullName>
    </recommendedName>
</protein>
<proteinExistence type="predicted"/>
<evidence type="ECO:0000256" key="1">
    <source>
        <dbReference type="SAM" id="MobiDB-lite"/>
    </source>
</evidence>
<dbReference type="Proteomes" id="UP000643810">
    <property type="component" value="Unassembled WGS sequence"/>
</dbReference>
<dbReference type="RefSeq" id="WP_118281538.1">
    <property type="nucleotide sequence ID" value="NZ_JACOPG010000003.1"/>
</dbReference>
<gene>
    <name evidence="2" type="ORF">H8R94_08470</name>
</gene>